<accession>A0AC35TGG4</accession>
<proteinExistence type="predicted"/>
<name>A0AC35TGG4_9BILA</name>
<dbReference type="Proteomes" id="UP000095286">
    <property type="component" value="Unplaced"/>
</dbReference>
<dbReference type="WBParaSite" id="RSKR_0000029300.1">
    <property type="protein sequence ID" value="RSKR_0000029300.1"/>
    <property type="gene ID" value="RSKR_0000029300"/>
</dbReference>
<evidence type="ECO:0000313" key="1">
    <source>
        <dbReference type="Proteomes" id="UP000095286"/>
    </source>
</evidence>
<protein>
    <submittedName>
        <fullName evidence="2">Mitochondrial carrier protein Rim2</fullName>
    </submittedName>
</protein>
<organism evidence="1 2">
    <name type="scientific">Rhabditophanes sp. KR3021</name>
    <dbReference type="NCBI Taxonomy" id="114890"/>
    <lineage>
        <taxon>Eukaryota</taxon>
        <taxon>Metazoa</taxon>
        <taxon>Ecdysozoa</taxon>
        <taxon>Nematoda</taxon>
        <taxon>Chromadorea</taxon>
        <taxon>Rhabditida</taxon>
        <taxon>Tylenchina</taxon>
        <taxon>Panagrolaimomorpha</taxon>
        <taxon>Strongyloidoidea</taxon>
        <taxon>Alloionematidae</taxon>
        <taxon>Rhabditophanes</taxon>
    </lineage>
</organism>
<evidence type="ECO:0000313" key="2">
    <source>
        <dbReference type="WBParaSite" id="RSKR_0000029300.1"/>
    </source>
</evidence>
<reference evidence="2" key="1">
    <citation type="submission" date="2016-11" db="UniProtKB">
        <authorList>
            <consortium name="WormBaseParasite"/>
        </authorList>
    </citation>
    <scope>IDENTIFICATION</scope>
    <source>
        <strain evidence="2">KR3021</strain>
    </source>
</reference>
<sequence length="359" mass="39543">MVNKEHLIHMTSGGVAGIAGAVITSPLEIIKIRLQSTTGLAGNAAFNEPTKLVHTTVPQTNLSQSSGILKFQCSPTRHLLQSALKGQRLSPAQAQLTEIPFQKTTTNKYQFNLNIMSHLRHIYAQEGWRAMFKGLGPTIAAVAPSKAIYFVTYNGVKRTLTNNNLDPNSAIVHSLAAASGGFANIGVVNPIHVVKTRLQLNNGKLSVLKCIIYTLRKEGILGFYRGSVASCYGVVEHIIHFVIYEKIKFNLGYYLSRFDDLLPLLSTDSQMVHNMVAGGFAKFIACCVAYPHEVVRTRTRESGYISTPFWTHIAAIYREGGGRALYRGIEIQMIRTIPNAAIVMATYEYTVNRLNETIG</sequence>